<comment type="catalytic activity">
    <reaction evidence="1">
        <text>Hydrolytically removes 5'-nucleotides successively from the 3'-hydroxy termini of 3'-hydroxy-terminated oligonucleotides.</text>
        <dbReference type="EC" id="3.1.4.1"/>
    </reaction>
</comment>
<dbReference type="PANTHER" id="PTHR15749:SF4">
    <property type="entry name" value="FANCONI-ASSOCIATED NUCLEASE 1"/>
    <property type="match status" value="1"/>
</dbReference>
<dbReference type="InterPro" id="IPR014883">
    <property type="entry name" value="VRR_NUC"/>
</dbReference>
<evidence type="ECO:0000256" key="6">
    <source>
        <dbReference type="ARBA" id="ARBA00022722"/>
    </source>
</evidence>
<dbReference type="InterPro" id="IPR040603">
    <property type="entry name" value="FAN1_SAP_bact"/>
</dbReference>
<dbReference type="PANTHER" id="PTHR15749">
    <property type="entry name" value="FANCONI-ASSOCIATED NUCLEASE 1"/>
    <property type="match status" value="1"/>
</dbReference>
<comment type="cofactor">
    <cofactor evidence="3">
        <name>Mg(2+)</name>
        <dbReference type="ChEBI" id="CHEBI:18420"/>
    </cofactor>
</comment>
<accession>A0ABY5HQA4</accession>
<protein>
    <recommendedName>
        <fullName evidence="5">phosphodiesterase I</fullName>
        <ecNumber evidence="5">3.1.4.1</ecNumber>
    </recommendedName>
</protein>
<dbReference type="EC" id="3.1.4.1" evidence="5"/>
<dbReference type="EMBL" id="CP073347">
    <property type="protein sequence ID" value="UTW14498.1"/>
    <property type="molecule type" value="Genomic_DNA"/>
</dbReference>
<evidence type="ECO:0000256" key="9">
    <source>
        <dbReference type="ARBA" id="ARBA00022842"/>
    </source>
</evidence>
<keyword evidence="7" id="KW-0479">Metal-binding</keyword>
<dbReference type="SMART" id="SM00990">
    <property type="entry name" value="VRR_NUC"/>
    <property type="match status" value="1"/>
</dbReference>
<evidence type="ECO:0000313" key="12">
    <source>
        <dbReference type="EMBL" id="UTW14498.1"/>
    </source>
</evidence>
<evidence type="ECO:0000256" key="8">
    <source>
        <dbReference type="ARBA" id="ARBA00022801"/>
    </source>
</evidence>
<organism evidence="12 13">
    <name type="scientific">Marinobacterium rhizophilum</name>
    <dbReference type="NCBI Taxonomy" id="420402"/>
    <lineage>
        <taxon>Bacteria</taxon>
        <taxon>Pseudomonadati</taxon>
        <taxon>Pseudomonadota</taxon>
        <taxon>Gammaproteobacteria</taxon>
        <taxon>Oceanospirillales</taxon>
        <taxon>Oceanospirillaceae</taxon>
        <taxon>Marinobacterium</taxon>
    </lineage>
</organism>
<keyword evidence="10" id="KW-0464">Manganese</keyword>
<evidence type="ECO:0000256" key="3">
    <source>
        <dbReference type="ARBA" id="ARBA00001946"/>
    </source>
</evidence>
<dbReference type="InterPro" id="IPR033315">
    <property type="entry name" value="Fan1-like"/>
</dbReference>
<evidence type="ECO:0000256" key="7">
    <source>
        <dbReference type="ARBA" id="ARBA00022723"/>
    </source>
</evidence>
<reference evidence="12" key="1">
    <citation type="submission" date="2021-04" db="EMBL/GenBank/DDBJ databases">
        <title>Oceanospirillales bacteria with DddD are important DMSP degraders in coastal seawater.</title>
        <authorList>
            <person name="Liu J."/>
        </authorList>
    </citation>
    <scope>NUCLEOTIDE SEQUENCE</scope>
    <source>
        <strain evidence="12">D13-1</strain>
    </source>
</reference>
<comment type="cofactor">
    <cofactor evidence="2">
        <name>Mn(2+)</name>
        <dbReference type="ChEBI" id="CHEBI:29035"/>
    </cofactor>
</comment>
<dbReference type="InterPro" id="IPR049125">
    <property type="entry name" value="FAN1-like_WH"/>
</dbReference>
<dbReference type="RefSeq" id="WP_255856566.1">
    <property type="nucleotide sequence ID" value="NZ_CP073347.1"/>
</dbReference>
<evidence type="ECO:0000256" key="4">
    <source>
        <dbReference type="ARBA" id="ARBA00005533"/>
    </source>
</evidence>
<keyword evidence="8" id="KW-0378">Hydrolase</keyword>
<proteinExistence type="inferred from homology"/>
<name>A0ABY5HQA4_9GAMM</name>
<evidence type="ECO:0000313" key="13">
    <source>
        <dbReference type="Proteomes" id="UP001058461"/>
    </source>
</evidence>
<keyword evidence="6" id="KW-0540">Nuclease</keyword>
<dbReference type="Pfam" id="PF08774">
    <property type="entry name" value="VRR_NUC"/>
    <property type="match status" value="1"/>
</dbReference>
<dbReference type="Gene3D" id="3.40.1350.10">
    <property type="match status" value="1"/>
</dbReference>
<evidence type="ECO:0000256" key="1">
    <source>
        <dbReference type="ARBA" id="ARBA00000983"/>
    </source>
</evidence>
<evidence type="ECO:0000256" key="10">
    <source>
        <dbReference type="ARBA" id="ARBA00023211"/>
    </source>
</evidence>
<keyword evidence="9" id="KW-0460">Magnesium</keyword>
<gene>
    <name evidence="12" type="ORF">KDW95_23110</name>
</gene>
<dbReference type="Pfam" id="PF18081">
    <property type="entry name" value="FANC_SAP"/>
    <property type="match status" value="1"/>
</dbReference>
<sequence length="560" mass="63360">MPDRPATASLDNPRYYLQNFRSVLRWVAGHHADLLTPQEAVRLAQFEALPEGSQALLVRMVMRKGDQFRASKLSYTEIGPTTVALQPLVSQGWVDPQPTLSLAQLFALLTRAELVRSLQAPLAQAGLKRNATKQAMLQSLAEASPQPAPLAHWCPGIADTVVALRSGPLFQRLQLMFFGNLHQDWSEFVLAELGHQRYEKLSLLPQSRAFQHRSEVDSYLQMQACRDRLDAGEAPAAVWPDISRSQAPSPWLESRRARLLFSLGRMAERAGDSTLARQAYRLSTHREARLRRLRLEEQQGEAEQVFCLVSDALKAPANAAEQLGLVRIRQRLGRRLGKTLERLPRPAAIPEIELVLPRQDSVEMAVVAHLSRADAPVRYVENRLLNGLFALLCWPALYAPLPGAFFHPFHAAPADLDRDDFIARRQTLFDDCLATLGRDDYRECIYQRWEQKQGIACPFIHWPTLTRELLDLALGCIPAQDLQACFERLLADLRAHRSGLPDLIQFWPASSRYRLVEVKGPGDRLQDHQRRWLEFCLSRGIDVALCHVRWQASPTAECET</sequence>
<dbReference type="Pfam" id="PF21315">
    <property type="entry name" value="FAN1_HTH"/>
    <property type="match status" value="1"/>
</dbReference>
<dbReference type="InterPro" id="IPR011856">
    <property type="entry name" value="tRNA_endonuc-like_dom_sf"/>
</dbReference>
<evidence type="ECO:0000256" key="2">
    <source>
        <dbReference type="ARBA" id="ARBA00001936"/>
    </source>
</evidence>
<keyword evidence="13" id="KW-1185">Reference proteome</keyword>
<comment type="similarity">
    <text evidence="4">Belongs to the FAN1 family.</text>
</comment>
<dbReference type="Proteomes" id="UP001058461">
    <property type="component" value="Chromosome"/>
</dbReference>
<evidence type="ECO:0000256" key="5">
    <source>
        <dbReference type="ARBA" id="ARBA00012029"/>
    </source>
</evidence>
<feature type="domain" description="VRR-NUC" evidence="11">
    <location>
        <begin position="436"/>
        <end position="550"/>
    </location>
</feature>
<evidence type="ECO:0000259" key="11">
    <source>
        <dbReference type="SMART" id="SM00990"/>
    </source>
</evidence>